<dbReference type="EC" id="4.4.1.13" evidence="2"/>
<evidence type="ECO:0000313" key="8">
    <source>
        <dbReference type="Proteomes" id="UP000221653"/>
    </source>
</evidence>
<dbReference type="InterPro" id="IPR051798">
    <property type="entry name" value="Class-II_PLP-Dep_Aminotrans"/>
</dbReference>
<keyword evidence="8" id="KW-1185">Reference proteome</keyword>
<protein>
    <recommendedName>
        <fullName evidence="2">cysteine-S-conjugate beta-lyase</fullName>
        <ecNumber evidence="2">4.4.1.13</ecNumber>
    </recommendedName>
</protein>
<dbReference type="SUPFAM" id="SSF53383">
    <property type="entry name" value="PLP-dependent transferases"/>
    <property type="match status" value="1"/>
</dbReference>
<dbReference type="STRING" id="1724.GCA_001044175_01341"/>
<dbReference type="InterPro" id="IPR015421">
    <property type="entry name" value="PyrdxlP-dep_Trfase_major"/>
</dbReference>
<evidence type="ECO:0000256" key="3">
    <source>
        <dbReference type="ARBA" id="ARBA00022898"/>
    </source>
</evidence>
<comment type="caution">
    <text evidence="7">The sequence shown here is derived from an EMBL/GenBank/DDBJ whole genome shotgun (WGS) entry which is preliminary data.</text>
</comment>
<evidence type="ECO:0000256" key="2">
    <source>
        <dbReference type="ARBA" id="ARBA00012224"/>
    </source>
</evidence>
<comment type="similarity">
    <text evidence="5">Belongs to the class-II pyridoxal-phosphate-dependent aminotransferase family. MalY/PatB cystathionine beta-lyase subfamily.</text>
</comment>
<keyword evidence="3" id="KW-0663">Pyridoxal phosphate</keyword>
<sequence length="376" mass="41336">MHFPTREELRARNTRKWTVHPDDVLPAWIAESDFATCEPVKDAIRDAVEKESFGYTPATSDLPDAVADFYEERYGWRPNPDWITYVPDVVRGMLLAAQYLTREGSAVIVPVPSYPPFLEIPKTAGREAVYVGAEGGLDLAEIEQAFADGAGSILISAPNNPMGYVYEADFLNQLVDLADRYDARLLMDEIHAPLVYDGKHVVAAGLSEKAARVCVTVTATSKAWNIAGLKCAQMIFSNEQDWNTWKTLTGVAKDGTSTLGIVGATACYREGVPFLDEEVDYLRANRDYLIEELPQRLPGIKVTKPAATYLLWLDFTDTPLAADPAGLLLKHGKAALNDGSFFGPGGAGHARLNFATSREILEEVVERMEKAYKAVS</sequence>
<accession>A0A2A9DQU7</accession>
<dbReference type="InterPro" id="IPR004839">
    <property type="entry name" value="Aminotransferase_I/II_large"/>
</dbReference>
<dbReference type="OrthoDB" id="3224382at2"/>
<dbReference type="PANTHER" id="PTHR43525:SF2">
    <property type="entry name" value="CYSTATHIONINE BETA-LYASE-RELATED"/>
    <property type="match status" value="1"/>
</dbReference>
<dbReference type="Pfam" id="PF00155">
    <property type="entry name" value="Aminotran_1_2"/>
    <property type="match status" value="1"/>
</dbReference>
<organism evidence="7 8">
    <name type="scientific">Corynebacterium renale</name>
    <dbReference type="NCBI Taxonomy" id="1724"/>
    <lineage>
        <taxon>Bacteria</taxon>
        <taxon>Bacillati</taxon>
        <taxon>Actinomycetota</taxon>
        <taxon>Actinomycetes</taxon>
        <taxon>Mycobacteriales</taxon>
        <taxon>Corynebacteriaceae</taxon>
        <taxon>Corynebacterium</taxon>
    </lineage>
</organism>
<dbReference type="GO" id="GO:0030170">
    <property type="term" value="F:pyridoxal phosphate binding"/>
    <property type="evidence" value="ECO:0007669"/>
    <property type="project" value="InterPro"/>
</dbReference>
<dbReference type="Gene3D" id="3.40.640.10">
    <property type="entry name" value="Type I PLP-dependent aspartate aminotransferase-like (Major domain)"/>
    <property type="match status" value="1"/>
</dbReference>
<evidence type="ECO:0000313" key="7">
    <source>
        <dbReference type="EMBL" id="PFG28280.1"/>
    </source>
</evidence>
<comment type="cofactor">
    <cofactor evidence="1">
        <name>pyridoxal 5'-phosphate</name>
        <dbReference type="ChEBI" id="CHEBI:597326"/>
    </cofactor>
</comment>
<dbReference type="RefSeq" id="WP_048379531.1">
    <property type="nucleotide sequence ID" value="NZ_LDYE01000003.1"/>
</dbReference>
<dbReference type="PANTHER" id="PTHR43525">
    <property type="entry name" value="PROTEIN MALY"/>
    <property type="match status" value="1"/>
</dbReference>
<evidence type="ECO:0000256" key="4">
    <source>
        <dbReference type="ARBA" id="ARBA00023239"/>
    </source>
</evidence>
<dbReference type="GO" id="GO:0047804">
    <property type="term" value="F:cysteine-S-conjugate beta-lyase activity"/>
    <property type="evidence" value="ECO:0007669"/>
    <property type="project" value="UniProtKB-EC"/>
</dbReference>
<dbReference type="AlphaFoldDB" id="A0A2A9DQU7"/>
<gene>
    <name evidence="7" type="ORF">ATK06_1383</name>
</gene>
<evidence type="ECO:0000256" key="5">
    <source>
        <dbReference type="ARBA" id="ARBA00037974"/>
    </source>
</evidence>
<dbReference type="CDD" id="cd00609">
    <property type="entry name" value="AAT_like"/>
    <property type="match status" value="1"/>
</dbReference>
<evidence type="ECO:0000256" key="1">
    <source>
        <dbReference type="ARBA" id="ARBA00001933"/>
    </source>
</evidence>
<proteinExistence type="inferred from homology"/>
<reference evidence="7 8" key="1">
    <citation type="submission" date="2017-10" db="EMBL/GenBank/DDBJ databases">
        <title>Sequencing the genomes of 1000 actinobacteria strains.</title>
        <authorList>
            <person name="Klenk H.-P."/>
        </authorList>
    </citation>
    <scope>NUCLEOTIDE SEQUENCE [LARGE SCALE GENOMIC DNA]</scope>
    <source>
        <strain evidence="7 8">DSM 20688</strain>
    </source>
</reference>
<keyword evidence="4 7" id="KW-0456">Lyase</keyword>
<evidence type="ECO:0000259" key="6">
    <source>
        <dbReference type="Pfam" id="PF00155"/>
    </source>
</evidence>
<feature type="domain" description="Aminotransferase class I/classII large" evidence="6">
    <location>
        <begin position="33"/>
        <end position="367"/>
    </location>
</feature>
<dbReference type="Gene3D" id="3.90.1150.10">
    <property type="entry name" value="Aspartate Aminotransferase, domain 1"/>
    <property type="match status" value="1"/>
</dbReference>
<dbReference type="InterPro" id="IPR015422">
    <property type="entry name" value="PyrdxlP-dep_Trfase_small"/>
</dbReference>
<dbReference type="EMBL" id="PDJF01000001">
    <property type="protein sequence ID" value="PFG28280.1"/>
    <property type="molecule type" value="Genomic_DNA"/>
</dbReference>
<name>A0A2A9DQU7_9CORY</name>
<dbReference type="InterPro" id="IPR015424">
    <property type="entry name" value="PyrdxlP-dep_Trfase"/>
</dbReference>
<dbReference type="Proteomes" id="UP000221653">
    <property type="component" value="Unassembled WGS sequence"/>
</dbReference>